<dbReference type="PANTHER" id="PTHR10430">
    <property type="entry name" value="PEROXIREDOXIN"/>
    <property type="match status" value="1"/>
</dbReference>
<evidence type="ECO:0000259" key="10">
    <source>
        <dbReference type="PROSITE" id="PS51352"/>
    </source>
</evidence>
<dbReference type="InterPro" id="IPR036249">
    <property type="entry name" value="Thioredoxin-like_sf"/>
</dbReference>
<keyword evidence="5" id="KW-0676">Redox-active center</keyword>
<dbReference type="GO" id="GO:0008379">
    <property type="term" value="F:thioredoxin peroxidase activity"/>
    <property type="evidence" value="ECO:0007669"/>
    <property type="project" value="InterPro"/>
</dbReference>
<feature type="transmembrane region" description="Helical" evidence="9">
    <location>
        <begin position="217"/>
        <end position="238"/>
    </location>
</feature>
<evidence type="ECO:0000256" key="7">
    <source>
        <dbReference type="PIRSR" id="PIRSR637944-1"/>
    </source>
</evidence>
<protein>
    <recommendedName>
        <fullName evidence="6">Thioredoxin-dependent peroxiredoxin</fullName>
    </recommendedName>
</protein>
<keyword evidence="4" id="KW-0560">Oxidoreductase</keyword>
<keyword evidence="9" id="KW-0472">Membrane</keyword>
<dbReference type="PANTHER" id="PTHR10430:SF16">
    <property type="entry name" value="PEROXIREDOXIN-5, MITOCHONDRIAL"/>
    <property type="match status" value="1"/>
</dbReference>
<gene>
    <name evidence="11" type="primary">ABSGL_00728.1 scaffold 921</name>
</gene>
<dbReference type="Gene3D" id="3.40.30.10">
    <property type="entry name" value="Glutaredoxin"/>
    <property type="match status" value="1"/>
</dbReference>
<evidence type="ECO:0000256" key="1">
    <source>
        <dbReference type="ARBA" id="ARBA00010505"/>
    </source>
</evidence>
<accession>A0A168KTD9</accession>
<dbReference type="InterPro" id="IPR037944">
    <property type="entry name" value="PRX5-like"/>
</dbReference>
<feature type="region of interest" description="Disordered" evidence="8">
    <location>
        <begin position="301"/>
        <end position="320"/>
    </location>
</feature>
<dbReference type="Proteomes" id="UP000078561">
    <property type="component" value="Unassembled WGS sequence"/>
</dbReference>
<dbReference type="EMBL" id="LT550314">
    <property type="protein sequence ID" value="SAL95403.1"/>
    <property type="molecule type" value="Genomic_DNA"/>
</dbReference>
<feature type="region of interest" description="Disordered" evidence="8">
    <location>
        <begin position="335"/>
        <end position="355"/>
    </location>
</feature>
<evidence type="ECO:0000256" key="2">
    <source>
        <dbReference type="ARBA" id="ARBA00022559"/>
    </source>
</evidence>
<dbReference type="OrthoDB" id="1882547at2759"/>
<dbReference type="InterPro" id="IPR013740">
    <property type="entry name" value="Redoxin"/>
</dbReference>
<sequence length="492" mass="53576">MIKVGDKIPDGALTYVPYTPNEDLLACPIPQAYKIHDNFKGKKVVLFAIPGPFTPACSSTHVPGFIQARDALSAKGISDVVCMSVSDGFVMNAFGKAINAQNKVIMAGDGSADYTKTLGLDQDLSQNGMGIRSKRFALVVDDLVVTYVGVETERGVSVSGAEAVLAQQEEIDSKAVSESMTTIYATEPQPLGSLHVFPASYETTVLREQRAFTVVNAMGIIGGIFGLIVGLQACLFGYRPRSPMGLIHRWGMGQMRWSISQGLWMAAASSSSSSSSPYHQLTPVPLVNPVHRRFSEFDTKSSHFSSNKREEESSHLEKRGYEEDEWDVLKRRTAAKRTKRPYPPPLTIDTSDTDESRLARMEDRLQLMELLFKSYYINDEVFQSLDKAIKKEEIKKLASLKTSTAVSASAMATGYPSCAPSPPPPPPPPPNTDPSGSSDSSLTIVPSPPKKWLFAKISHRAQKSSKGDENKAQPMPPASSLANPTRDFVPPS</sequence>
<keyword evidence="2" id="KW-0575">Peroxidase</keyword>
<dbReference type="SUPFAM" id="SSF52833">
    <property type="entry name" value="Thioredoxin-like"/>
    <property type="match status" value="1"/>
</dbReference>
<dbReference type="GO" id="GO:0005777">
    <property type="term" value="C:peroxisome"/>
    <property type="evidence" value="ECO:0007669"/>
    <property type="project" value="TreeGrafter"/>
</dbReference>
<keyword evidence="9" id="KW-0812">Transmembrane</keyword>
<keyword evidence="12" id="KW-1185">Reference proteome</keyword>
<dbReference type="FunFam" id="3.40.30.10:FF:000020">
    <property type="entry name" value="Peroxiredoxin"/>
    <property type="match status" value="1"/>
</dbReference>
<evidence type="ECO:0000256" key="5">
    <source>
        <dbReference type="ARBA" id="ARBA00023284"/>
    </source>
</evidence>
<dbReference type="GO" id="GO:0034599">
    <property type="term" value="P:cellular response to oxidative stress"/>
    <property type="evidence" value="ECO:0007669"/>
    <property type="project" value="InterPro"/>
</dbReference>
<feature type="domain" description="Thioredoxin" evidence="10">
    <location>
        <begin position="2"/>
        <end position="170"/>
    </location>
</feature>
<comment type="similarity">
    <text evidence="1">Belongs to the peroxiredoxin family. Prx5 subfamily.</text>
</comment>
<dbReference type="Pfam" id="PF08534">
    <property type="entry name" value="Redoxin"/>
    <property type="match status" value="1"/>
</dbReference>
<dbReference type="PROSITE" id="PS51352">
    <property type="entry name" value="THIOREDOXIN_2"/>
    <property type="match status" value="1"/>
</dbReference>
<dbReference type="AlphaFoldDB" id="A0A168KTD9"/>
<dbReference type="InterPro" id="IPR013766">
    <property type="entry name" value="Thioredoxin_domain"/>
</dbReference>
<evidence type="ECO:0000313" key="11">
    <source>
        <dbReference type="EMBL" id="SAL95403.1"/>
    </source>
</evidence>
<evidence type="ECO:0000313" key="12">
    <source>
        <dbReference type="Proteomes" id="UP000078561"/>
    </source>
</evidence>
<dbReference type="GO" id="GO:0042744">
    <property type="term" value="P:hydrogen peroxide catabolic process"/>
    <property type="evidence" value="ECO:0007669"/>
    <property type="project" value="TreeGrafter"/>
</dbReference>
<dbReference type="InParanoid" id="A0A168KTD9"/>
<dbReference type="GO" id="GO:0005739">
    <property type="term" value="C:mitochondrion"/>
    <property type="evidence" value="ECO:0007669"/>
    <property type="project" value="TreeGrafter"/>
</dbReference>
<evidence type="ECO:0000256" key="9">
    <source>
        <dbReference type="SAM" id="Phobius"/>
    </source>
</evidence>
<feature type="compositionally biased region" description="Pro residues" evidence="8">
    <location>
        <begin position="419"/>
        <end position="432"/>
    </location>
</feature>
<keyword evidence="9" id="KW-1133">Transmembrane helix</keyword>
<dbReference type="CDD" id="cd03013">
    <property type="entry name" value="PRX5_like"/>
    <property type="match status" value="1"/>
</dbReference>
<dbReference type="STRING" id="4829.A0A168KTD9"/>
<reference evidence="11" key="1">
    <citation type="submission" date="2016-04" db="EMBL/GenBank/DDBJ databases">
        <authorList>
            <person name="Evans L.H."/>
            <person name="Alamgir A."/>
            <person name="Owens N."/>
            <person name="Weber N.D."/>
            <person name="Virtaneva K."/>
            <person name="Barbian K."/>
            <person name="Babar A."/>
            <person name="Rosenke K."/>
        </authorList>
    </citation>
    <scope>NUCLEOTIDE SEQUENCE [LARGE SCALE GENOMIC DNA]</scope>
    <source>
        <strain evidence="11">CBS 101.48</strain>
    </source>
</reference>
<evidence type="ECO:0000256" key="3">
    <source>
        <dbReference type="ARBA" id="ARBA00022862"/>
    </source>
</evidence>
<feature type="active site" description="Cysteine sulfenic acid (-SOH) intermediate" evidence="7">
    <location>
        <position position="57"/>
    </location>
</feature>
<dbReference type="GO" id="GO:0045454">
    <property type="term" value="P:cell redox homeostasis"/>
    <property type="evidence" value="ECO:0007669"/>
    <property type="project" value="TreeGrafter"/>
</dbReference>
<proteinExistence type="inferred from homology"/>
<evidence type="ECO:0000256" key="4">
    <source>
        <dbReference type="ARBA" id="ARBA00023002"/>
    </source>
</evidence>
<evidence type="ECO:0000256" key="6">
    <source>
        <dbReference type="ARBA" id="ARBA00079296"/>
    </source>
</evidence>
<name>A0A168KTD9_ABSGL</name>
<feature type="region of interest" description="Disordered" evidence="8">
    <location>
        <begin position="414"/>
        <end position="492"/>
    </location>
</feature>
<organism evidence="11">
    <name type="scientific">Absidia glauca</name>
    <name type="common">Pin mould</name>
    <dbReference type="NCBI Taxonomy" id="4829"/>
    <lineage>
        <taxon>Eukaryota</taxon>
        <taxon>Fungi</taxon>
        <taxon>Fungi incertae sedis</taxon>
        <taxon>Mucoromycota</taxon>
        <taxon>Mucoromycotina</taxon>
        <taxon>Mucoromycetes</taxon>
        <taxon>Mucorales</taxon>
        <taxon>Cunninghamellaceae</taxon>
        <taxon>Absidia</taxon>
    </lineage>
</organism>
<keyword evidence="3" id="KW-0049">Antioxidant</keyword>
<evidence type="ECO:0000256" key="8">
    <source>
        <dbReference type="SAM" id="MobiDB-lite"/>
    </source>
</evidence>